<dbReference type="RefSeq" id="WP_065859201.1">
    <property type="nucleotide sequence ID" value="NZ_LYPC01000030.1"/>
</dbReference>
<reference evidence="5" key="1">
    <citation type="submission" date="2016-05" db="EMBL/GenBank/DDBJ databases">
        <title>Paenibacillus oryzae. sp. nov., isolated from the rice root.</title>
        <authorList>
            <person name="Zhang J."/>
            <person name="Zhang X."/>
        </authorList>
    </citation>
    <scope>NUCLEOTIDE SEQUENCE [LARGE SCALE GENOMIC DNA]</scope>
    <source>
        <strain evidence="5">KCTC13222</strain>
    </source>
</reference>
<dbReference type="Gene3D" id="3.30.457.10">
    <property type="entry name" value="Copper amine oxidase-like, N-terminal domain"/>
    <property type="match status" value="1"/>
</dbReference>
<dbReference type="OrthoDB" id="574706at2"/>
<dbReference type="STRING" id="512399.A8709_23020"/>
<keyword evidence="5" id="KW-1185">Reference proteome</keyword>
<comment type="caution">
    <text evidence="4">The sequence shown here is derived from an EMBL/GenBank/DDBJ whole genome shotgun (WGS) entry which is preliminary data.</text>
</comment>
<dbReference type="EMBL" id="LYPC01000030">
    <property type="protein sequence ID" value="OCT10712.1"/>
    <property type="molecule type" value="Genomic_DNA"/>
</dbReference>
<evidence type="ECO:0000259" key="3">
    <source>
        <dbReference type="Pfam" id="PF07833"/>
    </source>
</evidence>
<evidence type="ECO:0000256" key="1">
    <source>
        <dbReference type="SAM" id="MobiDB-lite"/>
    </source>
</evidence>
<gene>
    <name evidence="4" type="ORF">A8709_23020</name>
</gene>
<feature type="chain" id="PRO_5008649451" description="Copper amine oxidase-like N-terminal domain-containing protein" evidence="2">
    <location>
        <begin position="28"/>
        <end position="318"/>
    </location>
</feature>
<feature type="signal peptide" evidence="2">
    <location>
        <begin position="1"/>
        <end position="27"/>
    </location>
</feature>
<evidence type="ECO:0000313" key="4">
    <source>
        <dbReference type="EMBL" id="OCT10712.1"/>
    </source>
</evidence>
<dbReference type="AlphaFoldDB" id="A0A1C0ZRL9"/>
<evidence type="ECO:0000256" key="2">
    <source>
        <dbReference type="SAM" id="SignalP"/>
    </source>
</evidence>
<name>A0A1C0ZRL9_9BACL</name>
<feature type="domain" description="Copper amine oxidase-like N-terminal" evidence="3">
    <location>
        <begin position="46"/>
        <end position="110"/>
    </location>
</feature>
<dbReference type="InterPro" id="IPR036582">
    <property type="entry name" value="Mao_N_sf"/>
</dbReference>
<sequence length="318" mass="34903">MKVRNHFKIIAGLSLALTMGFSTLASAAQTPTDVNVYQIPMHFTFDGKEYAPPEGQQGFIYEGTTYVPIRFISYSLDKAVSWDPATYTVTIAEPKASEKININEYKINAQVYTKSEEKLDKSKLALSNLTVYKEKISYVFDGVTKSPSDELPGYIVDGSLYVPIRFFSESVGKTINWDPVTYTVSATTTEVKKDDEKLPETTKPGTTAPVAGGGGGGGVTKPTFESIKAETDSRVSALRSKAASELLDLYAKYLSTHDESLKSQGWAVIAQTDSQFAQIMSDMRAKLVANAYDTSIITTYEADYESEKAAQEKALRSK</sequence>
<proteinExistence type="predicted"/>
<protein>
    <recommendedName>
        <fullName evidence="3">Copper amine oxidase-like N-terminal domain-containing protein</fullName>
    </recommendedName>
</protein>
<dbReference type="Proteomes" id="UP000093309">
    <property type="component" value="Unassembled WGS sequence"/>
</dbReference>
<accession>A0A1C0ZRL9</accession>
<feature type="compositionally biased region" description="Low complexity" evidence="1">
    <location>
        <begin position="201"/>
        <end position="210"/>
    </location>
</feature>
<organism evidence="4 5">
    <name type="scientific">Paenibacillus pectinilyticus</name>
    <dbReference type="NCBI Taxonomy" id="512399"/>
    <lineage>
        <taxon>Bacteria</taxon>
        <taxon>Bacillati</taxon>
        <taxon>Bacillota</taxon>
        <taxon>Bacilli</taxon>
        <taxon>Bacillales</taxon>
        <taxon>Paenibacillaceae</taxon>
        <taxon>Paenibacillus</taxon>
    </lineage>
</organism>
<feature type="region of interest" description="Disordered" evidence="1">
    <location>
        <begin position="193"/>
        <end position="219"/>
    </location>
</feature>
<dbReference type="Pfam" id="PF07833">
    <property type="entry name" value="Cu_amine_oxidN1"/>
    <property type="match status" value="2"/>
</dbReference>
<keyword evidence="2" id="KW-0732">Signal</keyword>
<evidence type="ECO:0000313" key="5">
    <source>
        <dbReference type="Proteomes" id="UP000093309"/>
    </source>
</evidence>
<feature type="domain" description="Copper amine oxidase-like N-terminal" evidence="3">
    <location>
        <begin position="150"/>
        <end position="190"/>
    </location>
</feature>
<dbReference type="InterPro" id="IPR012854">
    <property type="entry name" value="Cu_amine_oxidase-like_N"/>
</dbReference>